<feature type="non-terminal residue" evidence="2">
    <location>
        <position position="1"/>
    </location>
</feature>
<feature type="transmembrane region" description="Helical" evidence="1">
    <location>
        <begin position="31"/>
        <end position="50"/>
    </location>
</feature>
<proteinExistence type="predicted"/>
<keyword evidence="3" id="KW-1185">Reference proteome</keyword>
<dbReference type="EMBL" id="CAXKWB010002187">
    <property type="protein sequence ID" value="CAL4066359.1"/>
    <property type="molecule type" value="Genomic_DNA"/>
</dbReference>
<dbReference type="AlphaFoldDB" id="A0AAV2PZP5"/>
<protein>
    <submittedName>
        <fullName evidence="2">Uncharacterized protein</fullName>
    </submittedName>
</protein>
<comment type="caution">
    <text evidence="2">The sequence shown here is derived from an EMBL/GenBank/DDBJ whole genome shotgun (WGS) entry which is preliminary data.</text>
</comment>
<evidence type="ECO:0000256" key="1">
    <source>
        <dbReference type="SAM" id="Phobius"/>
    </source>
</evidence>
<evidence type="ECO:0000313" key="2">
    <source>
        <dbReference type="EMBL" id="CAL4066359.1"/>
    </source>
</evidence>
<sequence>DLDPPGSPDLYTLCLDLPRLRIYPDPNTVAAMYQVLALCFLVGVAMAVPVEDRAQKTALEKTARTTGLPSVSGTEISVLTTQLMAAGMIAWNALLYLNDFQWISFNDDPPPGAADKESSWSSYSSYAYRRLIEAAADDEGMFKSILESIDPVDMSFRFMEIENSACRKRALCELSATPLIGQAFRYISQNISYLNVYQDAISAGEAIQDCALLFSECPENQNFANNKQQF</sequence>
<dbReference type="Proteomes" id="UP001497623">
    <property type="component" value="Unassembled WGS sequence"/>
</dbReference>
<keyword evidence="1" id="KW-1133">Transmembrane helix</keyword>
<evidence type="ECO:0000313" key="3">
    <source>
        <dbReference type="Proteomes" id="UP001497623"/>
    </source>
</evidence>
<accession>A0AAV2PZP5</accession>
<keyword evidence="1" id="KW-0472">Membrane</keyword>
<name>A0AAV2PZP5_MEGNR</name>
<organism evidence="2 3">
    <name type="scientific">Meganyctiphanes norvegica</name>
    <name type="common">Northern krill</name>
    <name type="synonym">Thysanopoda norvegica</name>
    <dbReference type="NCBI Taxonomy" id="48144"/>
    <lineage>
        <taxon>Eukaryota</taxon>
        <taxon>Metazoa</taxon>
        <taxon>Ecdysozoa</taxon>
        <taxon>Arthropoda</taxon>
        <taxon>Crustacea</taxon>
        <taxon>Multicrustacea</taxon>
        <taxon>Malacostraca</taxon>
        <taxon>Eumalacostraca</taxon>
        <taxon>Eucarida</taxon>
        <taxon>Euphausiacea</taxon>
        <taxon>Euphausiidae</taxon>
        <taxon>Meganyctiphanes</taxon>
    </lineage>
</organism>
<reference evidence="2 3" key="1">
    <citation type="submission" date="2024-05" db="EMBL/GenBank/DDBJ databases">
        <authorList>
            <person name="Wallberg A."/>
        </authorList>
    </citation>
    <scope>NUCLEOTIDE SEQUENCE [LARGE SCALE GENOMIC DNA]</scope>
</reference>
<gene>
    <name evidence="2" type="ORF">MNOR_LOCUS5606</name>
</gene>
<keyword evidence="1" id="KW-0812">Transmembrane</keyword>